<accession>A0A4P9WTH1</accession>
<dbReference type="EMBL" id="ML012276">
    <property type="protein sequence ID" value="RKO95278.1"/>
    <property type="molecule type" value="Genomic_DNA"/>
</dbReference>
<dbReference type="UniPathway" id="UPA00606"/>
<evidence type="ECO:0000256" key="2">
    <source>
        <dbReference type="ARBA" id="ARBA00006751"/>
    </source>
</evidence>
<reference evidence="9" key="1">
    <citation type="journal article" date="2018" name="Nat. Microbiol.">
        <title>Leveraging single-cell genomics to expand the fungal tree of life.</title>
        <authorList>
            <person name="Ahrendt S.R."/>
            <person name="Quandt C.A."/>
            <person name="Ciobanu D."/>
            <person name="Clum A."/>
            <person name="Salamov A."/>
            <person name="Andreopoulos B."/>
            <person name="Cheng J.F."/>
            <person name="Woyke T."/>
            <person name="Pelin A."/>
            <person name="Henrissat B."/>
            <person name="Reynolds N.K."/>
            <person name="Benny G.L."/>
            <person name="Smith M.E."/>
            <person name="James T.Y."/>
            <person name="Grigoriev I.V."/>
        </authorList>
    </citation>
    <scope>NUCLEOTIDE SEQUENCE [LARGE SCALE GENOMIC DNA]</scope>
    <source>
        <strain evidence="9">ATCC 52028</strain>
    </source>
</reference>
<dbReference type="Gene3D" id="3.40.50.1580">
    <property type="entry name" value="Nucleoside phosphorylase domain"/>
    <property type="match status" value="1"/>
</dbReference>
<dbReference type="GO" id="GO:0009116">
    <property type="term" value="P:nucleoside metabolic process"/>
    <property type="evidence" value="ECO:0007669"/>
    <property type="project" value="InterPro"/>
</dbReference>
<keyword evidence="5" id="KW-0808">Transferase</keyword>
<dbReference type="InterPro" id="IPR035994">
    <property type="entry name" value="Nucleoside_phosphorylase_sf"/>
</dbReference>
<protein>
    <recommendedName>
        <fullName evidence="3">purine-nucleoside phosphorylase</fullName>
        <ecNumber evidence="3">2.4.2.1</ecNumber>
    </recommendedName>
    <alternativeName>
        <fullName evidence="6">Inosine-guanosine phosphorylase</fullName>
    </alternativeName>
</protein>
<proteinExistence type="inferred from homology"/>
<dbReference type="SUPFAM" id="SSF53167">
    <property type="entry name" value="Purine and uridine phosphorylases"/>
    <property type="match status" value="1"/>
</dbReference>
<feature type="non-terminal residue" evidence="8">
    <location>
        <position position="55"/>
    </location>
</feature>
<dbReference type="InterPro" id="IPR011268">
    <property type="entry name" value="Purine_phosphorylase"/>
</dbReference>
<evidence type="ECO:0000256" key="4">
    <source>
        <dbReference type="ARBA" id="ARBA00022676"/>
    </source>
</evidence>
<comment type="pathway">
    <text evidence="1">Purine metabolism; purine nucleoside salvage.</text>
</comment>
<feature type="domain" description="Nucleoside phosphorylase" evidence="7">
    <location>
        <begin position="1"/>
        <end position="36"/>
    </location>
</feature>
<dbReference type="EC" id="2.4.2.1" evidence="3"/>
<evidence type="ECO:0000256" key="3">
    <source>
        <dbReference type="ARBA" id="ARBA00011886"/>
    </source>
</evidence>
<organism evidence="8 9">
    <name type="scientific">Caulochytrium protostelioides</name>
    <dbReference type="NCBI Taxonomy" id="1555241"/>
    <lineage>
        <taxon>Eukaryota</taxon>
        <taxon>Fungi</taxon>
        <taxon>Fungi incertae sedis</taxon>
        <taxon>Chytridiomycota</taxon>
        <taxon>Chytridiomycota incertae sedis</taxon>
        <taxon>Chytridiomycetes</taxon>
        <taxon>Caulochytriales</taxon>
        <taxon>Caulochytriaceae</taxon>
        <taxon>Caulochytrium</taxon>
    </lineage>
</organism>
<evidence type="ECO:0000256" key="5">
    <source>
        <dbReference type="ARBA" id="ARBA00022679"/>
    </source>
</evidence>
<evidence type="ECO:0000256" key="1">
    <source>
        <dbReference type="ARBA" id="ARBA00005058"/>
    </source>
</evidence>
<sequence>MGGDTVGMSTVPEVLVAAHAGMRVLALSLVTDMVPTDPVPSARDAVLGLSTAAAL</sequence>
<gene>
    <name evidence="8" type="ORF">CAUPRSCDRAFT_1384</name>
</gene>
<comment type="similarity">
    <text evidence="2">Belongs to the PNP/MTAP phosphorylase family.</text>
</comment>
<name>A0A4P9WTH1_9FUNG</name>
<dbReference type="InterPro" id="IPR000845">
    <property type="entry name" value="Nucleoside_phosphorylase_d"/>
</dbReference>
<dbReference type="GO" id="GO:0004731">
    <property type="term" value="F:purine-nucleoside phosphorylase activity"/>
    <property type="evidence" value="ECO:0007669"/>
    <property type="project" value="UniProtKB-EC"/>
</dbReference>
<evidence type="ECO:0000313" key="8">
    <source>
        <dbReference type="EMBL" id="RKO95278.1"/>
    </source>
</evidence>
<dbReference type="Pfam" id="PF01048">
    <property type="entry name" value="PNP_UDP_1"/>
    <property type="match status" value="1"/>
</dbReference>
<dbReference type="PANTHER" id="PTHR11904">
    <property type="entry name" value="METHYLTHIOADENOSINE/PURINE NUCLEOSIDE PHOSPHORYLASE"/>
    <property type="match status" value="1"/>
</dbReference>
<dbReference type="GO" id="GO:0005737">
    <property type="term" value="C:cytoplasm"/>
    <property type="evidence" value="ECO:0007669"/>
    <property type="project" value="TreeGrafter"/>
</dbReference>
<dbReference type="AlphaFoldDB" id="A0A4P9WTH1"/>
<dbReference type="PANTHER" id="PTHR11904:SF9">
    <property type="entry name" value="PURINE NUCLEOSIDE PHOSPHORYLASE-RELATED"/>
    <property type="match status" value="1"/>
</dbReference>
<keyword evidence="4" id="KW-0328">Glycosyltransferase</keyword>
<evidence type="ECO:0000259" key="7">
    <source>
        <dbReference type="Pfam" id="PF01048"/>
    </source>
</evidence>
<evidence type="ECO:0000256" key="6">
    <source>
        <dbReference type="ARBA" id="ARBA00031036"/>
    </source>
</evidence>
<evidence type="ECO:0000313" key="9">
    <source>
        <dbReference type="Proteomes" id="UP000268535"/>
    </source>
</evidence>
<dbReference type="Proteomes" id="UP000268535">
    <property type="component" value="Unassembled WGS sequence"/>
</dbReference>